<sequence>MGRVEEEANNQREGERGAQATSWTIDTDAGEEDLHQTGQSKEAAGLGGGGGGGAIVVVVAAAKFLLVWQHENESEDEKVEWDTQ</sequence>
<evidence type="ECO:0000313" key="3">
    <source>
        <dbReference type="Proteomes" id="UP001055172"/>
    </source>
</evidence>
<dbReference type="Proteomes" id="UP001055172">
    <property type="component" value="Unassembled WGS sequence"/>
</dbReference>
<evidence type="ECO:0000256" key="1">
    <source>
        <dbReference type="SAM" id="MobiDB-lite"/>
    </source>
</evidence>
<comment type="caution">
    <text evidence="2">The sequence shown here is derived from an EMBL/GenBank/DDBJ whole genome shotgun (WGS) entry which is preliminary data.</text>
</comment>
<reference evidence="2 3" key="1">
    <citation type="submission" date="2021-07" db="EMBL/GenBank/DDBJ databases">
        <title>Genome data of Colletotrichum spaethianum.</title>
        <authorList>
            <person name="Utami Y.D."/>
            <person name="Hiruma K."/>
        </authorList>
    </citation>
    <scope>NUCLEOTIDE SEQUENCE [LARGE SCALE GENOMIC DNA]</scope>
    <source>
        <strain evidence="2 3">MAFF 242679</strain>
    </source>
</reference>
<feature type="compositionally biased region" description="Basic and acidic residues" evidence="1">
    <location>
        <begin position="1"/>
        <end position="16"/>
    </location>
</feature>
<accession>A0AA37GLH8</accession>
<keyword evidence="3" id="KW-1185">Reference proteome</keyword>
<protein>
    <submittedName>
        <fullName evidence="2">Uncharacterized protein</fullName>
    </submittedName>
</protein>
<organism evidence="2 3">
    <name type="scientific">Colletotrichum liriopes</name>
    <dbReference type="NCBI Taxonomy" id="708192"/>
    <lineage>
        <taxon>Eukaryota</taxon>
        <taxon>Fungi</taxon>
        <taxon>Dikarya</taxon>
        <taxon>Ascomycota</taxon>
        <taxon>Pezizomycotina</taxon>
        <taxon>Sordariomycetes</taxon>
        <taxon>Hypocreomycetidae</taxon>
        <taxon>Glomerellales</taxon>
        <taxon>Glomerellaceae</taxon>
        <taxon>Colletotrichum</taxon>
        <taxon>Colletotrichum spaethianum species complex</taxon>
    </lineage>
</organism>
<feature type="region of interest" description="Disordered" evidence="1">
    <location>
        <begin position="1"/>
        <end position="49"/>
    </location>
</feature>
<dbReference type="AlphaFoldDB" id="A0AA37GLH8"/>
<gene>
    <name evidence="2" type="ORF">ColLi_05653</name>
</gene>
<proteinExistence type="predicted"/>
<name>A0AA37GLH8_9PEZI</name>
<evidence type="ECO:0000313" key="2">
    <source>
        <dbReference type="EMBL" id="GJC82815.1"/>
    </source>
</evidence>
<dbReference type="EMBL" id="BPPX01000010">
    <property type="protein sequence ID" value="GJC82815.1"/>
    <property type="molecule type" value="Genomic_DNA"/>
</dbReference>